<dbReference type="Gene3D" id="1.20.1640.10">
    <property type="entry name" value="Multidrug efflux transporter AcrB transmembrane domain"/>
    <property type="match status" value="2"/>
</dbReference>
<dbReference type="SUPFAM" id="SSF82866">
    <property type="entry name" value="Multidrug efflux transporter AcrB transmembrane domain"/>
    <property type="match status" value="2"/>
</dbReference>
<feature type="transmembrane region" description="Helical" evidence="1">
    <location>
        <begin position="523"/>
        <end position="539"/>
    </location>
</feature>
<dbReference type="AlphaFoldDB" id="A0A7R6T072"/>
<feature type="transmembrane region" description="Helical" evidence="1">
    <location>
        <begin position="383"/>
        <end position="404"/>
    </location>
</feature>
<dbReference type="GO" id="GO:0005886">
    <property type="term" value="C:plasma membrane"/>
    <property type="evidence" value="ECO:0007669"/>
    <property type="project" value="TreeGrafter"/>
</dbReference>
<dbReference type="GO" id="GO:0042910">
    <property type="term" value="F:xenobiotic transmembrane transporter activity"/>
    <property type="evidence" value="ECO:0007669"/>
    <property type="project" value="TreeGrafter"/>
</dbReference>
<dbReference type="PANTHER" id="PTHR32063:SF73">
    <property type="entry name" value="RND SUPERFAMILY EFFLUX PUMP PERMEASE COMPONENT 1"/>
    <property type="match status" value="1"/>
</dbReference>
<feature type="transmembrane region" description="Helical" evidence="1">
    <location>
        <begin position="969"/>
        <end position="995"/>
    </location>
</feature>
<dbReference type="RefSeq" id="WP_201327731.1">
    <property type="nucleotide sequence ID" value="NZ_AP017470.1"/>
</dbReference>
<dbReference type="Gene3D" id="3.30.2090.10">
    <property type="entry name" value="Multidrug efflux transporter AcrB TolC docking domain, DN and DC subdomains"/>
    <property type="match status" value="2"/>
</dbReference>
<feature type="transmembrane region" description="Helical" evidence="1">
    <location>
        <begin position="892"/>
        <end position="916"/>
    </location>
</feature>
<proteinExistence type="predicted"/>
<keyword evidence="1" id="KW-0812">Transmembrane</keyword>
<dbReference type="KEGG" id="thyd:TTHT_1979"/>
<reference evidence="2 3" key="1">
    <citation type="journal article" date="2012" name="Extremophiles">
        <title>Thermotomaculum hydrothermale gen. nov., sp. nov., a novel heterotrophic thermophile within the phylum Acidobacteria from a deep-sea hydrothermal vent chimney in the Southern Okinawa Trough.</title>
        <authorList>
            <person name="Izumi H."/>
            <person name="Nunoura T."/>
            <person name="Miyazaki M."/>
            <person name="Mino S."/>
            <person name="Toki T."/>
            <person name="Takai K."/>
            <person name="Sako Y."/>
            <person name="Sawabe T."/>
            <person name="Nakagawa S."/>
        </authorList>
    </citation>
    <scope>NUCLEOTIDE SEQUENCE [LARGE SCALE GENOMIC DNA]</scope>
    <source>
        <strain evidence="2 3">AC55</strain>
    </source>
</reference>
<dbReference type="SUPFAM" id="SSF82693">
    <property type="entry name" value="Multidrug efflux transporter AcrB pore domain, PN1, PN2, PC1 and PC2 subdomains"/>
    <property type="match status" value="2"/>
</dbReference>
<feature type="transmembrane region" description="Helical" evidence="1">
    <location>
        <begin position="865"/>
        <end position="886"/>
    </location>
</feature>
<dbReference type="Gene3D" id="3.30.70.1430">
    <property type="entry name" value="Multidrug efflux transporter AcrB pore domain"/>
    <property type="match status" value="2"/>
</dbReference>
<evidence type="ECO:0000313" key="2">
    <source>
        <dbReference type="EMBL" id="BBB33422.1"/>
    </source>
</evidence>
<dbReference type="Pfam" id="PF00873">
    <property type="entry name" value="ACR_tran"/>
    <property type="match status" value="1"/>
</dbReference>
<dbReference type="Gene3D" id="3.30.70.1440">
    <property type="entry name" value="Multidrug efflux transporter AcrB pore domain"/>
    <property type="match status" value="1"/>
</dbReference>
<dbReference type="EMBL" id="AP017470">
    <property type="protein sequence ID" value="BBB33422.1"/>
    <property type="molecule type" value="Genomic_DNA"/>
</dbReference>
<feature type="transmembrane region" description="Helical" evidence="1">
    <location>
        <begin position="467"/>
        <end position="490"/>
    </location>
</feature>
<keyword evidence="1" id="KW-0472">Membrane</keyword>
<feature type="transmembrane region" description="Helical" evidence="1">
    <location>
        <begin position="840"/>
        <end position="858"/>
    </location>
</feature>
<gene>
    <name evidence="2" type="ORF">TTHT_1979</name>
</gene>
<dbReference type="InterPro" id="IPR001036">
    <property type="entry name" value="Acrflvin-R"/>
</dbReference>
<dbReference type="PANTHER" id="PTHR32063">
    <property type="match status" value="1"/>
</dbReference>
<feature type="transmembrane region" description="Helical" evidence="1">
    <location>
        <begin position="425"/>
        <end position="447"/>
    </location>
</feature>
<feature type="transmembrane region" description="Helical" evidence="1">
    <location>
        <begin position="334"/>
        <end position="351"/>
    </location>
</feature>
<feature type="transmembrane region" description="Helical" evidence="1">
    <location>
        <begin position="358"/>
        <end position="377"/>
    </location>
</feature>
<evidence type="ECO:0000256" key="1">
    <source>
        <dbReference type="SAM" id="Phobius"/>
    </source>
</evidence>
<name>A0A7R6T072_9BACT</name>
<keyword evidence="1" id="KW-1133">Transmembrane helix</keyword>
<dbReference type="PRINTS" id="PR00702">
    <property type="entry name" value="ACRIFLAVINRP"/>
</dbReference>
<evidence type="ECO:0000313" key="3">
    <source>
        <dbReference type="Proteomes" id="UP000595564"/>
    </source>
</evidence>
<organism evidence="2 3">
    <name type="scientific">Thermotomaculum hydrothermale</name>
    <dbReference type="NCBI Taxonomy" id="981385"/>
    <lineage>
        <taxon>Bacteria</taxon>
        <taxon>Pseudomonadati</taxon>
        <taxon>Acidobacteriota</taxon>
        <taxon>Holophagae</taxon>
        <taxon>Thermotomaculales</taxon>
        <taxon>Thermotomaculaceae</taxon>
        <taxon>Thermotomaculum</taxon>
    </lineage>
</organism>
<sequence>MSLPEFSVKKPITVLMLLIVIIIFGVIAYIKIPLKMLPDDFSGYFLWINIPYSSSNPNEVLNQIAIPVEDELSTIQGIKTLNSNSSTNGVFFWIEFNQGIDMATAYQEVSDRIERVRPQLPDEVDRIFIRRWNPNDMEILAFAIQPPENSKDTYFLINDVLQPYLQRIDGVAKIDFNGLTEKLIYIEIDAEKLKKHNLNLYQFVSKLRKDNFLMSCGYVIEGGKKNNLIVNARFTNLDEIKNLPIGIKNLKIKDIAKVSYKEPKKTSIFRINGKEGITINIFKESGANTVDVCRKVNKAIAKIFSTDKRFKGFKYFSLWDQGKTIENSLNDLKNSGLIGGLLAMLIVFFFIRRFRLTTVVSLSIPFSLFMAIVWLYFSGGSLNLLSLMGLMLAVGMLVDNSIVVSENIDRLKGMGLGTVEASIKGANEVGLAITLATLTTIVVFLPAMLMGNDQMMKMFMKNVGTTIIYALISSLFVALILIPFTSARVLKQNGKKKTSKFIEKIKEKYKTAISYSLSHKRNLFLIVTLLILSSIYPATHMKKTGNMEGGPRSVRMRVRFPEYYTLEQRDQFFNKLSEKFMKKKKELEIKAITTYISLTWCQFSIWLKDSKDAKKDVADVMKEVKKMLPKVPGIRFRFRGDYSSSKGGTVNIFFYGKDQNTLMQIAEEFKTRVEHLKGVVNVDIDVDERNQQIVATVKRETAQKKGVLPIEVESSISWFLREIPLPKYISKDREVDVKLAFMEKDKNSENKLKSITIHAGKKQLPVEAFTKFKKEKAWPQIRRRNKNTTLGVKITYADTNFMELSRKVSKIASSMHLPPGYSWDKGRRFKEVEETDNSTMYAAILAATFVLLLMGVLFESYILPFSIIISVPLAFIGSYWLIYITGTIFNPMAATGILILVGIVVNNGIVLIDHINRLRKQGMDRKEAIIQGSTDRLRPVLMTALTTIIGLIPLAIGRANLVGIPYSPLAITVIGGLTTSTFLTLFVVPTFYYLLDVTGEYFKNLTAAFFSKAKVEKQSL</sequence>
<feature type="transmembrane region" description="Helical" evidence="1">
    <location>
        <begin position="12"/>
        <end position="30"/>
    </location>
</feature>
<accession>A0A7R6T072</accession>
<dbReference type="Proteomes" id="UP000595564">
    <property type="component" value="Chromosome"/>
</dbReference>
<feature type="transmembrane region" description="Helical" evidence="1">
    <location>
        <begin position="937"/>
        <end position="957"/>
    </location>
</feature>
<dbReference type="Gene3D" id="3.30.70.1320">
    <property type="entry name" value="Multidrug efflux transporter AcrB pore domain like"/>
    <property type="match status" value="1"/>
</dbReference>
<protein>
    <submittedName>
        <fullName evidence="2">Hydrophobic/amphiphilic exporter-1, HAE1 family</fullName>
    </submittedName>
</protein>
<dbReference type="SUPFAM" id="SSF82714">
    <property type="entry name" value="Multidrug efflux transporter AcrB TolC docking domain, DN and DC subdomains"/>
    <property type="match status" value="1"/>
</dbReference>
<keyword evidence="3" id="KW-1185">Reference proteome</keyword>
<dbReference type="InterPro" id="IPR027463">
    <property type="entry name" value="AcrB_DN_DC_subdom"/>
</dbReference>